<keyword evidence="1" id="KW-0479">Metal-binding</keyword>
<name>A0A4D6MVQ4_VIGUN</name>
<evidence type="ECO:0000313" key="10">
    <source>
        <dbReference type="Proteomes" id="UP000501690"/>
    </source>
</evidence>
<dbReference type="SUPFAM" id="SSF57903">
    <property type="entry name" value="FYVE/PHD zinc finger"/>
    <property type="match status" value="1"/>
</dbReference>
<dbReference type="InterPro" id="IPR024610">
    <property type="entry name" value="ING_N_histone-binding"/>
</dbReference>
<dbReference type="PANTHER" id="PTHR10333">
    <property type="entry name" value="INHIBITOR OF GROWTH PROTEIN"/>
    <property type="match status" value="1"/>
</dbReference>
<dbReference type="GO" id="GO:0008270">
    <property type="term" value="F:zinc ion binding"/>
    <property type="evidence" value="ECO:0007669"/>
    <property type="project" value="UniProtKB-KW"/>
</dbReference>
<evidence type="ECO:0000313" key="9">
    <source>
        <dbReference type="EMBL" id="QCE05570.1"/>
    </source>
</evidence>
<evidence type="ECO:0000256" key="7">
    <source>
        <dbReference type="SAM" id="MobiDB-lite"/>
    </source>
</evidence>
<keyword evidence="3" id="KW-0862">Zinc</keyword>
<evidence type="ECO:0000256" key="2">
    <source>
        <dbReference type="ARBA" id="ARBA00022771"/>
    </source>
</evidence>
<dbReference type="InterPro" id="IPR013083">
    <property type="entry name" value="Znf_RING/FYVE/PHD"/>
</dbReference>
<dbReference type="PANTHER" id="PTHR10333:SF103">
    <property type="entry name" value="INHIBITOR OF GROWTH PROTEIN 3"/>
    <property type="match status" value="1"/>
</dbReference>
<evidence type="ECO:0000256" key="1">
    <source>
        <dbReference type="ARBA" id="ARBA00022723"/>
    </source>
</evidence>
<organism evidence="9 10">
    <name type="scientific">Vigna unguiculata</name>
    <name type="common">Cowpea</name>
    <dbReference type="NCBI Taxonomy" id="3917"/>
    <lineage>
        <taxon>Eukaryota</taxon>
        <taxon>Viridiplantae</taxon>
        <taxon>Streptophyta</taxon>
        <taxon>Embryophyta</taxon>
        <taxon>Tracheophyta</taxon>
        <taxon>Spermatophyta</taxon>
        <taxon>Magnoliopsida</taxon>
        <taxon>eudicotyledons</taxon>
        <taxon>Gunneridae</taxon>
        <taxon>Pentapetalae</taxon>
        <taxon>rosids</taxon>
        <taxon>fabids</taxon>
        <taxon>Fabales</taxon>
        <taxon>Fabaceae</taxon>
        <taxon>Papilionoideae</taxon>
        <taxon>50 kb inversion clade</taxon>
        <taxon>NPAAA clade</taxon>
        <taxon>indigoferoid/millettioid clade</taxon>
        <taxon>Phaseoleae</taxon>
        <taxon>Vigna</taxon>
    </lineage>
</organism>
<dbReference type="GO" id="GO:0006325">
    <property type="term" value="P:chromatin organization"/>
    <property type="evidence" value="ECO:0007669"/>
    <property type="project" value="UniProtKB-KW"/>
</dbReference>
<gene>
    <name evidence="9" type="ORF">DEO72_LG9g574</name>
</gene>
<dbReference type="InterPro" id="IPR011011">
    <property type="entry name" value="Znf_FYVE_PHD"/>
</dbReference>
<keyword evidence="6" id="KW-0804">Transcription</keyword>
<feature type="domain" description="Inhibitor of growth protein N-terminal histone-binding" evidence="8">
    <location>
        <begin position="3"/>
        <end position="86"/>
    </location>
</feature>
<dbReference type="Proteomes" id="UP000501690">
    <property type="component" value="Linkage Group LG9"/>
</dbReference>
<dbReference type="InterPro" id="IPR028651">
    <property type="entry name" value="ING_fam"/>
</dbReference>
<dbReference type="AlphaFoldDB" id="A0A4D6MVQ4"/>
<dbReference type="SMART" id="SM01408">
    <property type="entry name" value="ING"/>
    <property type="match status" value="1"/>
</dbReference>
<dbReference type="EMBL" id="CP039353">
    <property type="protein sequence ID" value="QCE05570.1"/>
    <property type="molecule type" value="Genomic_DNA"/>
</dbReference>
<evidence type="ECO:0000256" key="3">
    <source>
        <dbReference type="ARBA" id="ARBA00022833"/>
    </source>
</evidence>
<sequence length="267" mass="30222">MLYVHDLADIQRQNEQRCEHEIEDIRRGVRSGNITPDTSVIRFSDEALDEQKHSIRVADEKVALAVQAYDLVDTHIQYLDQYLKKFDEELRRERENAAIAGVPASGPEGNTKSGRGNESGTGRGGRKKTRQTTLVTAAATEAQTTAKPTGMDLDLPVDPNEPTYCFCNQVSYGAMVACDNPNVMEFCTNDKIQTKQNKAHLDHQETIKVKTVTRWETNLVLLFVQMTMIHRVSDIGAKYDRSEDQEYLKQTTFPEQYLDLGGKNCYK</sequence>
<keyword evidence="2" id="KW-0863">Zinc-finger</keyword>
<protein>
    <submittedName>
        <fullName evidence="9">Inhibitor of growth protein 5</fullName>
    </submittedName>
</protein>
<evidence type="ECO:0000256" key="5">
    <source>
        <dbReference type="ARBA" id="ARBA00023015"/>
    </source>
</evidence>
<dbReference type="Pfam" id="PF12998">
    <property type="entry name" value="ING"/>
    <property type="match status" value="1"/>
</dbReference>
<keyword evidence="5" id="KW-0805">Transcription regulation</keyword>
<evidence type="ECO:0000256" key="6">
    <source>
        <dbReference type="ARBA" id="ARBA00023163"/>
    </source>
</evidence>
<evidence type="ECO:0000259" key="8">
    <source>
        <dbReference type="SMART" id="SM01408"/>
    </source>
</evidence>
<feature type="region of interest" description="Disordered" evidence="7">
    <location>
        <begin position="99"/>
        <end position="133"/>
    </location>
</feature>
<keyword evidence="10" id="KW-1185">Reference proteome</keyword>
<reference evidence="9 10" key="1">
    <citation type="submission" date="2019-04" db="EMBL/GenBank/DDBJ databases">
        <title>An improved genome assembly and genetic linkage map for asparagus bean, Vigna unguiculata ssp. sesquipedialis.</title>
        <authorList>
            <person name="Xia Q."/>
            <person name="Zhang R."/>
            <person name="Dong Y."/>
        </authorList>
    </citation>
    <scope>NUCLEOTIDE SEQUENCE [LARGE SCALE GENOMIC DNA]</scope>
    <source>
        <tissue evidence="9">Leaf</tissue>
    </source>
</reference>
<keyword evidence="4" id="KW-0156">Chromatin regulator</keyword>
<dbReference type="Gene3D" id="6.10.140.1740">
    <property type="match status" value="1"/>
</dbReference>
<dbReference type="Gene3D" id="3.30.40.10">
    <property type="entry name" value="Zinc/RING finger domain, C3HC4 (zinc finger)"/>
    <property type="match status" value="1"/>
</dbReference>
<accession>A0A4D6MVQ4</accession>
<evidence type="ECO:0000256" key="4">
    <source>
        <dbReference type="ARBA" id="ARBA00022853"/>
    </source>
</evidence>
<dbReference type="CDD" id="cd17015">
    <property type="entry name" value="ING_plant"/>
    <property type="match status" value="1"/>
</dbReference>
<proteinExistence type="predicted"/>